<feature type="domain" description="N-acetyltransferase" evidence="1">
    <location>
        <begin position="3"/>
        <end position="193"/>
    </location>
</feature>
<dbReference type="Pfam" id="PF00583">
    <property type="entry name" value="Acetyltransf_1"/>
    <property type="match status" value="1"/>
</dbReference>
<dbReference type="Proteomes" id="UP000229816">
    <property type="component" value="Unassembled WGS sequence"/>
</dbReference>
<evidence type="ECO:0000313" key="2">
    <source>
        <dbReference type="EMBL" id="PJC27893.1"/>
    </source>
</evidence>
<reference evidence="3" key="1">
    <citation type="submission" date="2017-09" db="EMBL/GenBank/DDBJ databases">
        <title>Depth-based differentiation of microbial function through sediment-hosted aquifers and enrichment of novel symbionts in the deep terrestrial subsurface.</title>
        <authorList>
            <person name="Probst A.J."/>
            <person name="Ladd B."/>
            <person name="Jarett J.K."/>
            <person name="Geller-Mcgrath D.E."/>
            <person name="Sieber C.M.K."/>
            <person name="Emerson J.B."/>
            <person name="Anantharaman K."/>
            <person name="Thomas B.C."/>
            <person name="Malmstrom R."/>
            <person name="Stieglmeier M."/>
            <person name="Klingl A."/>
            <person name="Woyke T."/>
            <person name="Ryan C.M."/>
            <person name="Banfield J.F."/>
        </authorList>
    </citation>
    <scope>NUCLEOTIDE SEQUENCE [LARGE SCALE GENOMIC DNA]</scope>
</reference>
<dbReference type="CDD" id="cd04301">
    <property type="entry name" value="NAT_SF"/>
    <property type="match status" value="1"/>
</dbReference>
<dbReference type="GO" id="GO:0016747">
    <property type="term" value="F:acyltransferase activity, transferring groups other than amino-acyl groups"/>
    <property type="evidence" value="ECO:0007669"/>
    <property type="project" value="InterPro"/>
</dbReference>
<proteinExistence type="predicted"/>
<dbReference type="InterPro" id="IPR000182">
    <property type="entry name" value="GNAT_dom"/>
</dbReference>
<dbReference type="EMBL" id="PFSF01000069">
    <property type="protein sequence ID" value="PJC27893.1"/>
    <property type="molecule type" value="Genomic_DNA"/>
</dbReference>
<name>A0A2M8ERZ2_9BACT</name>
<gene>
    <name evidence="2" type="ORF">CO054_03100</name>
</gene>
<evidence type="ECO:0000259" key="1">
    <source>
        <dbReference type="PROSITE" id="PS51186"/>
    </source>
</evidence>
<organism evidence="2 3">
    <name type="scientific">Candidatus Shapirobacteria bacterium CG_4_9_14_0_2_um_filter_39_11</name>
    <dbReference type="NCBI Taxonomy" id="1974478"/>
    <lineage>
        <taxon>Bacteria</taxon>
        <taxon>Candidatus Shapironibacteriota</taxon>
    </lineage>
</organism>
<sequence length="193" mass="22406">MDIKIVDVTRKNFNLIPRPADKRFNCQECFYWIGKKDGRLNQALQKKRWLAKKEKIYGSLAKILLWGKRGKPVGFAQFGPINEFETAKMFYQDRLNTPRGGVKPRGGHATLRGWCITCVAIQSAYRGKGLAKRLVRHILRDLKQRGVRKVDVYSLRHASSLNQVPVGPVEFWQKLDFEIVLEDPKRVIMRKKL</sequence>
<evidence type="ECO:0000313" key="3">
    <source>
        <dbReference type="Proteomes" id="UP000229816"/>
    </source>
</evidence>
<dbReference type="InterPro" id="IPR016181">
    <property type="entry name" value="Acyl_CoA_acyltransferase"/>
</dbReference>
<comment type="caution">
    <text evidence="2">The sequence shown here is derived from an EMBL/GenBank/DDBJ whole genome shotgun (WGS) entry which is preliminary data.</text>
</comment>
<dbReference type="AlphaFoldDB" id="A0A2M8ERZ2"/>
<accession>A0A2M8ERZ2</accession>
<dbReference type="SUPFAM" id="SSF55729">
    <property type="entry name" value="Acyl-CoA N-acyltransferases (Nat)"/>
    <property type="match status" value="1"/>
</dbReference>
<dbReference type="PROSITE" id="PS51186">
    <property type="entry name" value="GNAT"/>
    <property type="match status" value="1"/>
</dbReference>
<dbReference type="Gene3D" id="3.40.630.30">
    <property type="match status" value="1"/>
</dbReference>
<protein>
    <recommendedName>
        <fullName evidence="1">N-acetyltransferase domain-containing protein</fullName>
    </recommendedName>
</protein>